<organism evidence="1 2">
    <name type="scientific">Phytohabitans suffuscus</name>
    <dbReference type="NCBI Taxonomy" id="624315"/>
    <lineage>
        <taxon>Bacteria</taxon>
        <taxon>Bacillati</taxon>
        <taxon>Actinomycetota</taxon>
        <taxon>Actinomycetes</taxon>
        <taxon>Micromonosporales</taxon>
        <taxon>Micromonosporaceae</taxon>
    </lineage>
</organism>
<dbReference type="Proteomes" id="UP000503011">
    <property type="component" value="Chromosome"/>
</dbReference>
<name>A0A6F8Z026_9ACTN</name>
<protein>
    <submittedName>
        <fullName evidence="1">Uncharacterized protein</fullName>
    </submittedName>
</protein>
<accession>A0A6F8Z026</accession>
<dbReference type="AlphaFoldDB" id="A0A6F8Z026"/>
<dbReference type="EMBL" id="AP022871">
    <property type="protein sequence ID" value="BCB91666.1"/>
    <property type="molecule type" value="Genomic_DNA"/>
</dbReference>
<gene>
    <name evidence="1" type="ORF">Psuf_089790</name>
</gene>
<proteinExistence type="predicted"/>
<evidence type="ECO:0000313" key="2">
    <source>
        <dbReference type="Proteomes" id="UP000503011"/>
    </source>
</evidence>
<reference evidence="1 2" key="2">
    <citation type="submission" date="2020-03" db="EMBL/GenBank/DDBJ databases">
        <authorList>
            <person name="Ichikawa N."/>
            <person name="Kimura A."/>
            <person name="Kitahashi Y."/>
            <person name="Uohara A."/>
        </authorList>
    </citation>
    <scope>NUCLEOTIDE SEQUENCE [LARGE SCALE GENOMIC DNA]</scope>
    <source>
        <strain evidence="1 2">NBRC 105367</strain>
    </source>
</reference>
<reference evidence="1 2" key="1">
    <citation type="submission" date="2020-03" db="EMBL/GenBank/DDBJ databases">
        <title>Whole genome shotgun sequence of Phytohabitans suffuscus NBRC 105367.</title>
        <authorList>
            <person name="Komaki H."/>
            <person name="Tamura T."/>
        </authorList>
    </citation>
    <scope>NUCLEOTIDE SEQUENCE [LARGE SCALE GENOMIC DNA]</scope>
    <source>
        <strain evidence="1 2">NBRC 105367</strain>
    </source>
</reference>
<dbReference type="RefSeq" id="WP_173152352.1">
    <property type="nucleotide sequence ID" value="NZ_AP022871.1"/>
</dbReference>
<evidence type="ECO:0000313" key="1">
    <source>
        <dbReference type="EMBL" id="BCB91666.1"/>
    </source>
</evidence>
<sequence length="114" mass="12019">MAHLVPPHWRPTGGSPGVLRAVAGHVGRWGGRRRVALGVDDAHLLDAPSAALVAHLVAERLAFAVLTLRTGDPVPDAVTALWKQERAERVDLAGLPPRTSTGCSAARWPGAWTA</sequence>
<dbReference type="KEGG" id="psuu:Psuf_089790"/>
<keyword evidence="2" id="KW-1185">Reference proteome</keyword>